<name>A0A841MMV4_9BACT</name>
<proteinExistence type="predicted"/>
<evidence type="ECO:0000313" key="1">
    <source>
        <dbReference type="EMBL" id="MBB6326809.1"/>
    </source>
</evidence>
<sequence>MTETQLESSKEYELINYLVCEKDDSVFIDERFISWNEVGYHSYNEINVINMKLDREFYEDHKQQIDQIINPTIQQKVEPDFIKCKVNLNRTISFSPKKTIYSYSYPMLMRGEDQKLYGVIIERRTFEIDNYSKIKVFKKLKDSWELVYENLISFS</sequence>
<keyword evidence="2" id="KW-1185">Reference proteome</keyword>
<reference evidence="1 2" key="1">
    <citation type="submission" date="2020-08" db="EMBL/GenBank/DDBJ databases">
        <title>Genomic Encyclopedia of Type Strains, Phase IV (KMG-IV): sequencing the most valuable type-strain genomes for metagenomic binning, comparative biology and taxonomic classification.</title>
        <authorList>
            <person name="Goeker M."/>
        </authorList>
    </citation>
    <scope>NUCLEOTIDE SEQUENCE [LARGE SCALE GENOMIC DNA]</scope>
    <source>
        <strain evidence="1 2">DSM 102044</strain>
    </source>
</reference>
<comment type="caution">
    <text evidence="1">The sequence shown here is derived from an EMBL/GenBank/DDBJ whole genome shotgun (WGS) entry which is preliminary data.</text>
</comment>
<dbReference type="RefSeq" id="WP_184495386.1">
    <property type="nucleotide sequence ID" value="NZ_JACIJO010000002.1"/>
</dbReference>
<accession>A0A841MMV4</accession>
<gene>
    <name evidence="1" type="ORF">FHS59_002437</name>
</gene>
<protein>
    <submittedName>
        <fullName evidence="1">Uncharacterized protein</fullName>
    </submittedName>
</protein>
<organism evidence="1 2">
    <name type="scientific">Algoriphagus iocasae</name>
    <dbReference type="NCBI Taxonomy" id="1836499"/>
    <lineage>
        <taxon>Bacteria</taxon>
        <taxon>Pseudomonadati</taxon>
        <taxon>Bacteroidota</taxon>
        <taxon>Cytophagia</taxon>
        <taxon>Cytophagales</taxon>
        <taxon>Cyclobacteriaceae</taxon>
        <taxon>Algoriphagus</taxon>
    </lineage>
</organism>
<evidence type="ECO:0000313" key="2">
    <source>
        <dbReference type="Proteomes" id="UP000588604"/>
    </source>
</evidence>
<dbReference type="AlphaFoldDB" id="A0A841MMV4"/>
<dbReference type="EMBL" id="JACIJO010000002">
    <property type="protein sequence ID" value="MBB6326809.1"/>
    <property type="molecule type" value="Genomic_DNA"/>
</dbReference>
<dbReference type="Proteomes" id="UP000588604">
    <property type="component" value="Unassembled WGS sequence"/>
</dbReference>